<dbReference type="InterPro" id="IPR020843">
    <property type="entry name" value="ER"/>
</dbReference>
<protein>
    <recommendedName>
        <fullName evidence="2">Dehydrogenase FUB6</fullName>
    </recommendedName>
    <alternativeName>
        <fullName evidence="3">Fusaric acid biosynthesis protein 6</fullName>
    </alternativeName>
</protein>
<dbReference type="SUPFAM" id="SSF51735">
    <property type="entry name" value="NAD(P)-binding Rossmann-fold domains"/>
    <property type="match status" value="1"/>
</dbReference>
<comment type="caution">
    <text evidence="5">The sequence shown here is derived from an EMBL/GenBank/DDBJ whole genome shotgun (WGS) entry which is preliminary data.</text>
</comment>
<dbReference type="Gene3D" id="3.40.50.720">
    <property type="entry name" value="NAD(P)-binding Rossmann-like Domain"/>
    <property type="match status" value="1"/>
</dbReference>
<name>A0AA40E276_9PEZI</name>
<proteinExistence type="predicted"/>
<dbReference type="SMART" id="SM00829">
    <property type="entry name" value="PKS_ER"/>
    <property type="match status" value="1"/>
</dbReference>
<gene>
    <name evidence="5" type="ORF">B0H67DRAFT_480420</name>
</gene>
<dbReference type="InterPro" id="IPR045010">
    <property type="entry name" value="MDR_fam"/>
</dbReference>
<dbReference type="SUPFAM" id="SSF50129">
    <property type="entry name" value="GroES-like"/>
    <property type="match status" value="1"/>
</dbReference>
<dbReference type="Pfam" id="PF16884">
    <property type="entry name" value="ADH_N_2"/>
    <property type="match status" value="1"/>
</dbReference>
<dbReference type="PANTHER" id="PTHR43205:SF7">
    <property type="entry name" value="PROSTAGLANDIN REDUCTASE 1"/>
    <property type="match status" value="1"/>
</dbReference>
<dbReference type="PANTHER" id="PTHR43205">
    <property type="entry name" value="PROSTAGLANDIN REDUCTASE"/>
    <property type="match status" value="1"/>
</dbReference>
<evidence type="ECO:0000256" key="1">
    <source>
        <dbReference type="ARBA" id="ARBA00023002"/>
    </source>
</evidence>
<dbReference type="InterPro" id="IPR011032">
    <property type="entry name" value="GroES-like_sf"/>
</dbReference>
<dbReference type="FunFam" id="3.40.50.720:FF:000121">
    <property type="entry name" value="Prostaglandin reductase 2"/>
    <property type="match status" value="1"/>
</dbReference>
<dbReference type="AlphaFoldDB" id="A0AA40E276"/>
<evidence type="ECO:0000259" key="4">
    <source>
        <dbReference type="SMART" id="SM00829"/>
    </source>
</evidence>
<accession>A0AA40E276</accession>
<dbReference type="InterPro" id="IPR041694">
    <property type="entry name" value="ADH_N_2"/>
</dbReference>
<dbReference type="InterPro" id="IPR036291">
    <property type="entry name" value="NAD(P)-bd_dom_sf"/>
</dbReference>
<dbReference type="InterPro" id="IPR013149">
    <property type="entry name" value="ADH-like_C"/>
</dbReference>
<feature type="domain" description="Enoyl reductase (ER)" evidence="4">
    <location>
        <begin position="20"/>
        <end position="344"/>
    </location>
</feature>
<dbReference type="Pfam" id="PF00107">
    <property type="entry name" value="ADH_zinc_N"/>
    <property type="match status" value="1"/>
</dbReference>
<evidence type="ECO:0000256" key="3">
    <source>
        <dbReference type="ARBA" id="ARBA00083301"/>
    </source>
</evidence>
<dbReference type="EMBL" id="JAUKUA010000002">
    <property type="protein sequence ID" value="KAK0724265.1"/>
    <property type="molecule type" value="Genomic_DNA"/>
</dbReference>
<dbReference type="Gene3D" id="3.90.180.10">
    <property type="entry name" value="Medium-chain alcohol dehydrogenases, catalytic domain"/>
    <property type="match status" value="1"/>
</dbReference>
<keyword evidence="6" id="KW-1185">Reference proteome</keyword>
<organism evidence="5 6">
    <name type="scientific">Lasiosphaeris hirsuta</name>
    <dbReference type="NCBI Taxonomy" id="260670"/>
    <lineage>
        <taxon>Eukaryota</taxon>
        <taxon>Fungi</taxon>
        <taxon>Dikarya</taxon>
        <taxon>Ascomycota</taxon>
        <taxon>Pezizomycotina</taxon>
        <taxon>Sordariomycetes</taxon>
        <taxon>Sordariomycetidae</taxon>
        <taxon>Sordariales</taxon>
        <taxon>Lasiosphaeriaceae</taxon>
        <taxon>Lasiosphaeris</taxon>
    </lineage>
</organism>
<sequence length="349" mass="37157">MTSNKTLIFKKIPTGVPVPGQDLVVEDVGFDLSAAPPAGGLTVSILAASYDPYLRGKMRAPTAASYSPPFALDGPISNNTVARVLKSDAPGFAPGDLVVAFLPIAEYATVSAAAAPSVRKIHNPHGLELGLFLGPLGMPGLTAYSSLHEIGQPKAGETIFISSAAGAVGQVVGQIAKREGLKVIGSVGSDEKLDYIINHLGFDGGFNYKMEKPLDALRRLAPEGLDIYYENVGGEQLEAALESMKQHGRIVACGMIAGYNTKPEERYGVRNLFLVVGKRLKMQGFIVSDKDFGPKYAKEHQDKVQEWLADGSFKAKLAVTEGIDHAAEGFVGMLEGKNFGKAILKIRDE</sequence>
<evidence type="ECO:0000256" key="2">
    <source>
        <dbReference type="ARBA" id="ARBA00069006"/>
    </source>
</evidence>
<evidence type="ECO:0000313" key="5">
    <source>
        <dbReference type="EMBL" id="KAK0724265.1"/>
    </source>
</evidence>
<dbReference type="Proteomes" id="UP001172102">
    <property type="component" value="Unassembled WGS sequence"/>
</dbReference>
<reference evidence="5" key="1">
    <citation type="submission" date="2023-06" db="EMBL/GenBank/DDBJ databases">
        <title>Genome-scale phylogeny and comparative genomics of the fungal order Sordariales.</title>
        <authorList>
            <consortium name="Lawrence Berkeley National Laboratory"/>
            <person name="Hensen N."/>
            <person name="Bonometti L."/>
            <person name="Westerberg I."/>
            <person name="Brannstrom I.O."/>
            <person name="Guillou S."/>
            <person name="Cros-Aarteil S."/>
            <person name="Calhoun S."/>
            <person name="Haridas S."/>
            <person name="Kuo A."/>
            <person name="Mondo S."/>
            <person name="Pangilinan J."/>
            <person name="Riley R."/>
            <person name="Labutti K."/>
            <person name="Andreopoulos B."/>
            <person name="Lipzen A."/>
            <person name="Chen C."/>
            <person name="Yanf M."/>
            <person name="Daum C."/>
            <person name="Ng V."/>
            <person name="Clum A."/>
            <person name="Steindorff A."/>
            <person name="Ohm R."/>
            <person name="Martin F."/>
            <person name="Silar P."/>
            <person name="Natvig D."/>
            <person name="Lalanne C."/>
            <person name="Gautier V."/>
            <person name="Ament-Velasquez S.L."/>
            <person name="Kruys A."/>
            <person name="Hutchinson M.I."/>
            <person name="Powell A.J."/>
            <person name="Barry K."/>
            <person name="Miller A.N."/>
            <person name="Grigoriev I.V."/>
            <person name="Debuchy R."/>
            <person name="Gladieux P."/>
            <person name="Thoren M.H."/>
            <person name="Johannesson H."/>
        </authorList>
    </citation>
    <scope>NUCLEOTIDE SEQUENCE</scope>
    <source>
        <strain evidence="5">SMH4607-1</strain>
    </source>
</reference>
<dbReference type="GO" id="GO:0016628">
    <property type="term" value="F:oxidoreductase activity, acting on the CH-CH group of donors, NAD or NADP as acceptor"/>
    <property type="evidence" value="ECO:0007669"/>
    <property type="project" value="InterPro"/>
</dbReference>
<keyword evidence="1" id="KW-0560">Oxidoreductase</keyword>
<evidence type="ECO:0000313" key="6">
    <source>
        <dbReference type="Proteomes" id="UP001172102"/>
    </source>
</evidence>
<dbReference type="CDD" id="cd05288">
    <property type="entry name" value="PGDH"/>
    <property type="match status" value="1"/>
</dbReference>